<dbReference type="PANTHER" id="PTHR46365:SF1">
    <property type="entry name" value="COPPER TRANSPORT PROTEIN ATOX1"/>
    <property type="match status" value="1"/>
</dbReference>
<name>A0AA40JZW6_9PEZI</name>
<evidence type="ECO:0000256" key="7">
    <source>
        <dbReference type="ARBA" id="ARBA00038171"/>
    </source>
</evidence>
<keyword evidence="6" id="KW-0143">Chaperone</keyword>
<dbReference type="PANTHER" id="PTHR46365">
    <property type="entry name" value="COPPER TRANSPORT PROTEIN ATOX1"/>
    <property type="match status" value="1"/>
</dbReference>
<dbReference type="CDD" id="cd00371">
    <property type="entry name" value="HMA"/>
    <property type="match status" value="1"/>
</dbReference>
<keyword evidence="4" id="KW-0186">Copper</keyword>
<organism evidence="9 10">
    <name type="scientific">Schizothecium vesticola</name>
    <dbReference type="NCBI Taxonomy" id="314040"/>
    <lineage>
        <taxon>Eukaryota</taxon>
        <taxon>Fungi</taxon>
        <taxon>Dikarya</taxon>
        <taxon>Ascomycota</taxon>
        <taxon>Pezizomycotina</taxon>
        <taxon>Sordariomycetes</taxon>
        <taxon>Sordariomycetidae</taxon>
        <taxon>Sordariales</taxon>
        <taxon>Schizotheciaceae</taxon>
        <taxon>Schizothecium</taxon>
    </lineage>
</organism>
<dbReference type="GO" id="GO:0016531">
    <property type="term" value="F:copper chaperone activity"/>
    <property type="evidence" value="ECO:0007669"/>
    <property type="project" value="TreeGrafter"/>
</dbReference>
<protein>
    <recommendedName>
        <fullName evidence="8">HMA domain-containing protein</fullName>
    </recommendedName>
</protein>
<evidence type="ECO:0000256" key="4">
    <source>
        <dbReference type="ARBA" id="ARBA00023008"/>
    </source>
</evidence>
<dbReference type="InterPro" id="IPR017969">
    <property type="entry name" value="Heavy-metal-associated_CS"/>
</dbReference>
<evidence type="ECO:0000256" key="3">
    <source>
        <dbReference type="ARBA" id="ARBA00022796"/>
    </source>
</evidence>
<dbReference type="Pfam" id="PF00403">
    <property type="entry name" value="HMA"/>
    <property type="match status" value="1"/>
</dbReference>
<gene>
    <name evidence="9" type="ORF">B0T18DRAFT_331490</name>
</gene>
<dbReference type="AlphaFoldDB" id="A0AA40JZW6"/>
<dbReference type="InterPro" id="IPR006121">
    <property type="entry name" value="HMA_dom"/>
</dbReference>
<dbReference type="FunFam" id="3.30.70.100:FF:000008">
    <property type="entry name" value="Copper transport protein ATOX1"/>
    <property type="match status" value="1"/>
</dbReference>
<evidence type="ECO:0000259" key="8">
    <source>
        <dbReference type="PROSITE" id="PS50846"/>
    </source>
</evidence>
<evidence type="ECO:0000256" key="6">
    <source>
        <dbReference type="ARBA" id="ARBA00023186"/>
    </source>
</evidence>
<sequence>MADATPVNVTAGEGDHTYKFNVAMSCGGCSGAVDRVLKRLDGVKSYTVSLETQTATVIAGEGLDYDKVLRTIAKTGKKVISGEADGEERGVEVKDE</sequence>
<accession>A0AA40JZW6</accession>
<keyword evidence="10" id="KW-1185">Reference proteome</keyword>
<dbReference type="GO" id="GO:0006825">
    <property type="term" value="P:copper ion transport"/>
    <property type="evidence" value="ECO:0007669"/>
    <property type="project" value="UniProtKB-KW"/>
</dbReference>
<evidence type="ECO:0000256" key="2">
    <source>
        <dbReference type="ARBA" id="ARBA00022723"/>
    </source>
</evidence>
<keyword evidence="2" id="KW-0479">Metal-binding</keyword>
<dbReference type="PROSITE" id="PS01047">
    <property type="entry name" value="HMA_1"/>
    <property type="match status" value="1"/>
</dbReference>
<dbReference type="GO" id="GO:0046872">
    <property type="term" value="F:metal ion binding"/>
    <property type="evidence" value="ECO:0007669"/>
    <property type="project" value="UniProtKB-KW"/>
</dbReference>
<keyword evidence="1" id="KW-0813">Transport</keyword>
<proteinExistence type="inferred from homology"/>
<evidence type="ECO:0000313" key="9">
    <source>
        <dbReference type="EMBL" id="KAK0740717.1"/>
    </source>
</evidence>
<comment type="similarity">
    <text evidence="7">Belongs to the ATX1 family.</text>
</comment>
<comment type="caution">
    <text evidence="9">The sequence shown here is derived from an EMBL/GenBank/DDBJ whole genome shotgun (WGS) entry which is preliminary data.</text>
</comment>
<keyword evidence="5" id="KW-0406">Ion transport</keyword>
<dbReference type="Gene3D" id="3.30.70.100">
    <property type="match status" value="1"/>
</dbReference>
<dbReference type="EMBL" id="JAUKUD010000006">
    <property type="protein sequence ID" value="KAK0740717.1"/>
    <property type="molecule type" value="Genomic_DNA"/>
</dbReference>
<dbReference type="InterPro" id="IPR036163">
    <property type="entry name" value="HMA_dom_sf"/>
</dbReference>
<keyword evidence="3" id="KW-0187">Copper transport</keyword>
<evidence type="ECO:0000256" key="1">
    <source>
        <dbReference type="ARBA" id="ARBA00022448"/>
    </source>
</evidence>
<feature type="domain" description="HMA" evidence="8">
    <location>
        <begin position="15"/>
        <end position="80"/>
    </location>
</feature>
<dbReference type="GO" id="GO:0005829">
    <property type="term" value="C:cytosol"/>
    <property type="evidence" value="ECO:0007669"/>
    <property type="project" value="TreeGrafter"/>
</dbReference>
<evidence type="ECO:0000256" key="5">
    <source>
        <dbReference type="ARBA" id="ARBA00023065"/>
    </source>
</evidence>
<dbReference type="SUPFAM" id="SSF55008">
    <property type="entry name" value="HMA, heavy metal-associated domain"/>
    <property type="match status" value="1"/>
</dbReference>
<reference evidence="9" key="1">
    <citation type="submission" date="2023-06" db="EMBL/GenBank/DDBJ databases">
        <title>Genome-scale phylogeny and comparative genomics of the fungal order Sordariales.</title>
        <authorList>
            <consortium name="Lawrence Berkeley National Laboratory"/>
            <person name="Hensen N."/>
            <person name="Bonometti L."/>
            <person name="Westerberg I."/>
            <person name="Brannstrom I.O."/>
            <person name="Guillou S."/>
            <person name="Cros-Aarteil S."/>
            <person name="Calhoun S."/>
            <person name="Haridas S."/>
            <person name="Kuo A."/>
            <person name="Mondo S."/>
            <person name="Pangilinan J."/>
            <person name="Riley R."/>
            <person name="LaButti K."/>
            <person name="Andreopoulos B."/>
            <person name="Lipzen A."/>
            <person name="Chen C."/>
            <person name="Yanf M."/>
            <person name="Daum C."/>
            <person name="Ng V."/>
            <person name="Clum A."/>
            <person name="Steindorff A."/>
            <person name="Ohm R."/>
            <person name="Martin F."/>
            <person name="Silar P."/>
            <person name="Natvig D."/>
            <person name="Lalanne C."/>
            <person name="Gautier V."/>
            <person name="Ament-velasquez S.L."/>
            <person name="Kruys A."/>
            <person name="Hutchinson M.I."/>
            <person name="Powell A.J."/>
            <person name="Barry K."/>
            <person name="Miller A.N."/>
            <person name="Grigoriev I.V."/>
            <person name="Debuchy R."/>
            <person name="Gladieux P."/>
            <person name="Thoren M.H."/>
            <person name="Johannesson H."/>
        </authorList>
    </citation>
    <scope>NUCLEOTIDE SEQUENCE</scope>
    <source>
        <strain evidence="9">SMH3187-1</strain>
    </source>
</reference>
<dbReference type="InterPro" id="IPR051881">
    <property type="entry name" value="Copper_transport_ATOX1-like"/>
</dbReference>
<evidence type="ECO:0000313" key="10">
    <source>
        <dbReference type="Proteomes" id="UP001172155"/>
    </source>
</evidence>
<dbReference type="Proteomes" id="UP001172155">
    <property type="component" value="Unassembled WGS sequence"/>
</dbReference>
<dbReference type="PROSITE" id="PS50846">
    <property type="entry name" value="HMA_2"/>
    <property type="match status" value="1"/>
</dbReference>